<dbReference type="InterPro" id="IPR018389">
    <property type="entry name" value="DctP_fam"/>
</dbReference>
<evidence type="ECO:0000313" key="4">
    <source>
        <dbReference type="Proteomes" id="UP000006334"/>
    </source>
</evidence>
<dbReference type="PANTHER" id="PTHR33376">
    <property type="match status" value="1"/>
</dbReference>
<dbReference type="InterPro" id="IPR004682">
    <property type="entry name" value="TRAP_DctP"/>
</dbReference>
<sequence length="329" mass="37216">MKYVQWSIKHFIAAALMCLMWSCTPAKKSDHLVLRLGHTLDTQHSVHKAMERLGDRLDYYSRGQMKLEIFPGSQLGTEREMVELLQIGSLDMTKVSASPLEGFAPAMKIFSIPYVFRDNTHFWKVLNSDIGTELLTGIEAFRLKGLGYYDAGSRSFYTNEKPIHTPKDLVGLKIRVLNSPTAVQTVRAMGAAATPVSWGELYTALQQGVVDGAENNPPSYFLSKHYEIARYYSLDEHTSVPDILLCSLRTWNQLTEQQQDWLAKAMSDSVIYQRELWQQSTKESLQKVIDDGVEVIYPDKQAFVDAVTPFHESLADTPAGKLMRKIKAM</sequence>
<dbReference type="EMBL" id="BAEN01000037">
    <property type="protein sequence ID" value="GAC14457.1"/>
    <property type="molecule type" value="Genomic_DNA"/>
</dbReference>
<keyword evidence="1 2" id="KW-0732">Signal</keyword>
<dbReference type="STRING" id="1127673.GLIP_1828"/>
<keyword evidence="4" id="KW-1185">Reference proteome</keyword>
<dbReference type="PIRSF" id="PIRSF006470">
    <property type="entry name" value="DctB"/>
    <property type="match status" value="1"/>
</dbReference>
<dbReference type="PANTHER" id="PTHR33376:SF2">
    <property type="entry name" value="DICARBOXYLATE-BINDING PERIPLASMIC PROTEIN"/>
    <property type="match status" value="1"/>
</dbReference>
<dbReference type="SUPFAM" id="SSF53850">
    <property type="entry name" value="Periplasmic binding protein-like II"/>
    <property type="match status" value="1"/>
</dbReference>
<dbReference type="CDD" id="cd13671">
    <property type="entry name" value="PBP2_TRAP_SBP_like_3"/>
    <property type="match status" value="1"/>
</dbReference>
<dbReference type="Gene3D" id="3.40.190.170">
    <property type="entry name" value="Bacterial extracellular solute-binding protein, family 7"/>
    <property type="match status" value="1"/>
</dbReference>
<protein>
    <submittedName>
        <fullName evidence="3">TRAP-type C4-dicarboxylate transport system, periplasmic component</fullName>
    </submittedName>
</protein>
<reference evidence="3 4" key="1">
    <citation type="journal article" date="2017" name="Antonie Van Leeuwenhoek">
        <title>Rhizobium rhizosphaerae sp. nov., a novel species isolated from rice rhizosphere.</title>
        <authorList>
            <person name="Zhao J.J."/>
            <person name="Zhang J."/>
            <person name="Zhang R.J."/>
            <person name="Zhang C.W."/>
            <person name="Yin H.Q."/>
            <person name="Zhang X.X."/>
        </authorList>
    </citation>
    <scope>NUCLEOTIDE SEQUENCE [LARGE SCALE GENOMIC DNA]</scope>
    <source>
        <strain evidence="3 4">E3</strain>
    </source>
</reference>
<organism evidence="3 4">
    <name type="scientific">Aliiglaciecola lipolytica E3</name>
    <dbReference type="NCBI Taxonomy" id="1127673"/>
    <lineage>
        <taxon>Bacteria</taxon>
        <taxon>Pseudomonadati</taxon>
        <taxon>Pseudomonadota</taxon>
        <taxon>Gammaproteobacteria</taxon>
        <taxon>Alteromonadales</taxon>
        <taxon>Alteromonadaceae</taxon>
        <taxon>Aliiglaciecola</taxon>
    </lineage>
</organism>
<evidence type="ECO:0000256" key="2">
    <source>
        <dbReference type="SAM" id="SignalP"/>
    </source>
</evidence>
<evidence type="ECO:0000256" key="1">
    <source>
        <dbReference type="ARBA" id="ARBA00022729"/>
    </source>
</evidence>
<dbReference type="InterPro" id="IPR038404">
    <property type="entry name" value="TRAP_DctP_sf"/>
</dbReference>
<dbReference type="eggNOG" id="COG1638">
    <property type="taxonomic scope" value="Bacteria"/>
</dbReference>
<dbReference type="GO" id="GO:0055085">
    <property type="term" value="P:transmembrane transport"/>
    <property type="evidence" value="ECO:0007669"/>
    <property type="project" value="InterPro"/>
</dbReference>
<feature type="signal peptide" evidence="2">
    <location>
        <begin position="1"/>
        <end position="28"/>
    </location>
</feature>
<evidence type="ECO:0000313" key="3">
    <source>
        <dbReference type="EMBL" id="GAC14457.1"/>
    </source>
</evidence>
<dbReference type="GO" id="GO:0030288">
    <property type="term" value="C:outer membrane-bounded periplasmic space"/>
    <property type="evidence" value="ECO:0007669"/>
    <property type="project" value="InterPro"/>
</dbReference>
<accession>K6Y8C5</accession>
<dbReference type="NCBIfam" id="TIGR00787">
    <property type="entry name" value="dctP"/>
    <property type="match status" value="1"/>
</dbReference>
<dbReference type="OrthoDB" id="9771186at2"/>
<proteinExistence type="predicted"/>
<dbReference type="Pfam" id="PF03480">
    <property type="entry name" value="DctP"/>
    <property type="match status" value="1"/>
</dbReference>
<dbReference type="AlphaFoldDB" id="K6Y8C5"/>
<comment type="caution">
    <text evidence="3">The sequence shown here is derived from an EMBL/GenBank/DDBJ whole genome shotgun (WGS) entry which is preliminary data.</text>
</comment>
<dbReference type="NCBIfam" id="NF037995">
    <property type="entry name" value="TRAP_S1"/>
    <property type="match status" value="1"/>
</dbReference>
<dbReference type="Proteomes" id="UP000006334">
    <property type="component" value="Unassembled WGS sequence"/>
</dbReference>
<name>K6Y8C5_9ALTE</name>
<gene>
    <name evidence="3" type="ORF">GLIP_1828</name>
</gene>
<dbReference type="GO" id="GO:0030246">
    <property type="term" value="F:carbohydrate binding"/>
    <property type="evidence" value="ECO:0007669"/>
    <property type="project" value="TreeGrafter"/>
</dbReference>
<feature type="chain" id="PRO_5003900937" evidence="2">
    <location>
        <begin position="29"/>
        <end position="329"/>
    </location>
</feature>